<dbReference type="OMA" id="YRISSSW"/>
<dbReference type="OrthoDB" id="5988153at2759"/>
<dbReference type="Proteomes" id="UP000025227">
    <property type="component" value="Unplaced"/>
</dbReference>
<organism evidence="3 4">
    <name type="scientific">Haemonchus contortus</name>
    <name type="common">Barber pole worm</name>
    <dbReference type="NCBI Taxonomy" id="6289"/>
    <lineage>
        <taxon>Eukaryota</taxon>
        <taxon>Metazoa</taxon>
        <taxon>Ecdysozoa</taxon>
        <taxon>Nematoda</taxon>
        <taxon>Chromadorea</taxon>
        <taxon>Rhabditida</taxon>
        <taxon>Rhabditina</taxon>
        <taxon>Rhabditomorpha</taxon>
        <taxon>Strongyloidea</taxon>
        <taxon>Trichostrongylidae</taxon>
        <taxon>Haemonchus</taxon>
    </lineage>
</organism>
<dbReference type="Pfam" id="PF26215">
    <property type="entry name" value="HTH_animal"/>
    <property type="match status" value="1"/>
</dbReference>
<sequence length="242" mass="28569">MNMYGLSVSQVMTLVKECLDCSIFRWSGRYFKQVRCLVMGQRLAPLLAIAYMSKIEKPVLDRRPVLYCRYVHDCFVVCSTQKEMDKCFELLTSQADNIRFTREKPNDRWLPFLNMQVQLERGFLRTKWYRKPTSKNILVHFRSAHPRKIKRAITANMIRTAKMVSSGVKNKKNPWNSLKRWLFNGYPLRDQHYGRPPERKPHEPRAENSEKVPFCLPFVSDCVSLDVRMAAFIVRRPACESR</sequence>
<dbReference type="InterPro" id="IPR000477">
    <property type="entry name" value="RT_dom"/>
</dbReference>
<evidence type="ECO:0000259" key="2">
    <source>
        <dbReference type="Pfam" id="PF26215"/>
    </source>
</evidence>
<feature type="domain" description="Helix-turn-helix" evidence="2">
    <location>
        <begin position="137"/>
        <end position="189"/>
    </location>
</feature>
<dbReference type="AlphaFoldDB" id="A0A7I4Z3E4"/>
<evidence type="ECO:0000313" key="4">
    <source>
        <dbReference type="WBParaSite" id="HCON_00180220-00001"/>
    </source>
</evidence>
<evidence type="ECO:0000313" key="3">
    <source>
        <dbReference type="Proteomes" id="UP000025227"/>
    </source>
</evidence>
<dbReference type="Pfam" id="PF00078">
    <property type="entry name" value="RVT_1"/>
    <property type="match status" value="1"/>
</dbReference>
<accession>A0A7I4Z3E4</accession>
<protein>
    <submittedName>
        <fullName evidence="4">Reverse transcriptase domain-containing protein</fullName>
    </submittedName>
</protein>
<dbReference type="PANTHER" id="PTHR21301:SF10">
    <property type="entry name" value="REVERSE TRANSCRIPTASE DOMAIN-CONTAINING PROTEIN"/>
    <property type="match status" value="1"/>
</dbReference>
<name>A0A7I4Z3E4_HAECO</name>
<dbReference type="WBParaSite" id="HCON_00180220-00001">
    <property type="protein sequence ID" value="HCON_00180220-00001"/>
    <property type="gene ID" value="HCON_00180220"/>
</dbReference>
<evidence type="ECO:0000259" key="1">
    <source>
        <dbReference type="Pfam" id="PF00078"/>
    </source>
</evidence>
<dbReference type="InterPro" id="IPR058912">
    <property type="entry name" value="HTH_animal"/>
</dbReference>
<proteinExistence type="predicted"/>
<reference evidence="4" key="1">
    <citation type="submission" date="2020-12" db="UniProtKB">
        <authorList>
            <consortium name="WormBaseParasite"/>
        </authorList>
    </citation>
    <scope>IDENTIFICATION</scope>
    <source>
        <strain evidence="4">MHco3</strain>
    </source>
</reference>
<dbReference type="PANTHER" id="PTHR21301">
    <property type="entry name" value="REVERSE TRANSCRIPTASE"/>
    <property type="match status" value="1"/>
</dbReference>
<feature type="domain" description="Reverse transcriptase" evidence="1">
    <location>
        <begin position="11"/>
        <end position="98"/>
    </location>
</feature>
<keyword evidence="3" id="KW-1185">Reference proteome</keyword>